<accession>A0ABS5CMA3</accession>
<evidence type="ECO:0000313" key="2">
    <source>
        <dbReference type="EMBL" id="MBP3966955.1"/>
    </source>
</evidence>
<keyword evidence="2" id="KW-0378">Hydrolase</keyword>
<feature type="domain" description="Endonuclease/exonuclease/phosphatase" evidence="1">
    <location>
        <begin position="12"/>
        <end position="278"/>
    </location>
</feature>
<comment type="caution">
    <text evidence="2">The sequence shown here is derived from an EMBL/GenBank/DDBJ whole genome shotgun (WGS) entry which is preliminary data.</text>
</comment>
<dbReference type="Proteomes" id="UP000673394">
    <property type="component" value="Unassembled WGS sequence"/>
</dbReference>
<keyword evidence="3" id="KW-1185">Reference proteome</keyword>
<dbReference type="PANTHER" id="PTHR41349">
    <property type="match status" value="1"/>
</dbReference>
<dbReference type="EMBL" id="JAGKSP010000027">
    <property type="protein sequence ID" value="MBP3966955.1"/>
    <property type="molecule type" value="Genomic_DNA"/>
</dbReference>
<evidence type="ECO:0000259" key="1">
    <source>
        <dbReference type="Pfam" id="PF03372"/>
    </source>
</evidence>
<evidence type="ECO:0000313" key="3">
    <source>
        <dbReference type="Proteomes" id="UP000673394"/>
    </source>
</evidence>
<name>A0ABS5CMA3_9BACL</name>
<dbReference type="InterPro" id="IPR036691">
    <property type="entry name" value="Endo/exonu/phosph_ase_sf"/>
</dbReference>
<dbReference type="Pfam" id="PF03372">
    <property type="entry name" value="Exo_endo_phos"/>
    <property type="match status" value="1"/>
</dbReference>
<keyword evidence="2" id="KW-0255">Endonuclease</keyword>
<dbReference type="PANTHER" id="PTHR41349:SF1">
    <property type="entry name" value="PROTEIN CBG08683"/>
    <property type="match status" value="1"/>
</dbReference>
<reference evidence="2 3" key="1">
    <citation type="submission" date="2021-04" db="EMBL/GenBank/DDBJ databases">
        <title>Paenibacillus sp. DLE-14 whole genome sequence.</title>
        <authorList>
            <person name="Ham Y.J."/>
        </authorList>
    </citation>
    <scope>NUCLEOTIDE SEQUENCE [LARGE SCALE GENOMIC DNA]</scope>
    <source>
        <strain evidence="2 3">DLE-14</strain>
    </source>
</reference>
<dbReference type="Gene3D" id="3.60.10.10">
    <property type="entry name" value="Endonuclease/exonuclease/phosphatase"/>
    <property type="match status" value="1"/>
</dbReference>
<sequence length="290" mass="32106">MMQTTTDTIKIMTFNTWLGGEAVHDGVNKIARAVELSGADIVGFQETPDPGKAVAEKLGWHYYQNQEGRANCSVISKYPIIEAVHVDGMSAVLTHIQLPSGQVILVADAHLYYDPYGPYWALFDHKPVDEIVAMEQEARGRELALVLRDLAPHLASDMPLFLMGDFNAPSHLDWGDDTKSLHDGYVVRWPVSAMAEEAGLLDSYRIVHPDPAAMPGLTWSTVHTPEHPWGDNPFEPQDRIDFIYYHGSRVTAVNSEVFVVGEPKGFGSHEDNEWPSDHAAVVSTFQIATA</sequence>
<protein>
    <submittedName>
        <fullName evidence="2">Endonuclease/exonuclease/phosphatase family protein</fullName>
    </submittedName>
</protein>
<dbReference type="SUPFAM" id="SSF56219">
    <property type="entry name" value="DNase I-like"/>
    <property type="match status" value="1"/>
</dbReference>
<keyword evidence="2" id="KW-0540">Nuclease</keyword>
<proteinExistence type="predicted"/>
<dbReference type="InterPro" id="IPR005135">
    <property type="entry name" value="Endo/exonuclease/phosphatase"/>
</dbReference>
<gene>
    <name evidence="2" type="ORF">I8J30_30170</name>
</gene>
<dbReference type="GO" id="GO:0004519">
    <property type="term" value="F:endonuclease activity"/>
    <property type="evidence" value="ECO:0007669"/>
    <property type="project" value="UniProtKB-KW"/>
</dbReference>
<organism evidence="2 3">
    <name type="scientific">Paenibacillus lignilyticus</name>
    <dbReference type="NCBI Taxonomy" id="1172615"/>
    <lineage>
        <taxon>Bacteria</taxon>
        <taxon>Bacillati</taxon>
        <taxon>Bacillota</taxon>
        <taxon>Bacilli</taxon>
        <taxon>Bacillales</taxon>
        <taxon>Paenibacillaceae</taxon>
        <taxon>Paenibacillus</taxon>
    </lineage>
</organism>